<keyword evidence="1" id="KW-0862">Zinc</keyword>
<dbReference type="AlphaFoldDB" id="A0A8J3JQP2"/>
<protein>
    <recommendedName>
        <fullName evidence="4">PIG-L family deacetylase</fullName>
    </recommendedName>
</protein>
<evidence type="ECO:0000313" key="2">
    <source>
        <dbReference type="EMBL" id="GIF85177.1"/>
    </source>
</evidence>
<dbReference type="SUPFAM" id="SSF102588">
    <property type="entry name" value="LmbE-like"/>
    <property type="match status" value="1"/>
</dbReference>
<dbReference type="Proteomes" id="UP000601223">
    <property type="component" value="Unassembled WGS sequence"/>
</dbReference>
<dbReference type="InterPro" id="IPR024078">
    <property type="entry name" value="LmbE-like_dom_sf"/>
</dbReference>
<dbReference type="PANTHER" id="PTHR12993">
    <property type="entry name" value="N-ACETYLGLUCOSAMINYL-PHOSPHATIDYLINOSITOL DE-N-ACETYLASE-RELATED"/>
    <property type="match status" value="1"/>
</dbReference>
<dbReference type="Pfam" id="PF02585">
    <property type="entry name" value="PIG-L"/>
    <property type="match status" value="1"/>
</dbReference>
<sequence length="669" mass="71001">MHRRTALSALLLAGGGAIALGLGRPWERVWSAEAARQAAFLNVCAHPDDDLYFLNPDVLQALAEGCPVTSVYLTAGEANGVNAPQDEKPDFEGYAAARQYGIRAAYAAMTTGDRDAAWRREVRRLPGDVVFETATLVAKPHVTLAFLNLRAPLDAADGGSNRLAWLWDGRRDAQPYLRPTDSPLPAPGRLRRDDVLAVLASLLSTSAPTVVRTLDPAPEHLRYDSDDGADYSDHQDHLYAAYFAYEAVRRHRAAGGAAVQVQSYRGYFNKYWPRNLSPAVYERKFSYLDIYGWADGHACAVPYGCGDLQVGAGARNKRYGRSQTYRHPGGTAWLVAYAGGLSAFAVFAGTVVMWRRGEGEADWAAPVPVGGQNLVPHLDTVVTPDGRLHLFGVRQDLDVTGPRLVVVHGVQERPGAGFTWTDVGNPDADGDPVRARELGMPYAVADAGGGLTVFVRDFSREVSVRTAGPGGDWGPWTGLDGGGIRDALVAVAAGARTDLYAVTDDELVCWARESPGGRFGKRRTLLHGSMDGTLAVVRAVSGGDGPVIAGQADGATLTIAQDTGTATVKANGGTGAVAGLLRDGLLRLVRRNDEGRVDVTEPHPPGEPPVWHGSGVLFTGAPAVAVDAAGVAYAAVVGVDGRLWTCRLDGLVTKLAWRAAPAPPALSQV</sequence>
<comment type="caution">
    <text evidence="2">The sequence shown here is derived from an EMBL/GenBank/DDBJ whole genome shotgun (WGS) entry which is preliminary data.</text>
</comment>
<dbReference type="PANTHER" id="PTHR12993:SF26">
    <property type="entry name" value="1D-MYO-INOSITOL 2-ACETAMIDO-2-DEOXY-ALPHA-D-GLUCOPYRANOSIDE DEACETYLASE"/>
    <property type="match status" value="1"/>
</dbReference>
<proteinExistence type="predicted"/>
<accession>A0A8J3JQP2</accession>
<dbReference type="RefSeq" id="WP_203754604.1">
    <property type="nucleotide sequence ID" value="NZ_BONF01000044.1"/>
</dbReference>
<dbReference type="SUPFAM" id="SSF89372">
    <property type="entry name" value="Fucose-specific lectin"/>
    <property type="match status" value="1"/>
</dbReference>
<evidence type="ECO:0000256" key="1">
    <source>
        <dbReference type="ARBA" id="ARBA00022833"/>
    </source>
</evidence>
<dbReference type="GO" id="GO:0016811">
    <property type="term" value="F:hydrolase activity, acting on carbon-nitrogen (but not peptide) bonds, in linear amides"/>
    <property type="evidence" value="ECO:0007669"/>
    <property type="project" value="TreeGrafter"/>
</dbReference>
<evidence type="ECO:0008006" key="4">
    <source>
        <dbReference type="Google" id="ProtNLM"/>
    </source>
</evidence>
<reference evidence="2 3" key="1">
    <citation type="submission" date="2021-01" db="EMBL/GenBank/DDBJ databases">
        <title>Whole genome shotgun sequence of Catellatospora bangladeshensis NBRC 107357.</title>
        <authorList>
            <person name="Komaki H."/>
            <person name="Tamura T."/>
        </authorList>
    </citation>
    <scope>NUCLEOTIDE SEQUENCE [LARGE SCALE GENOMIC DNA]</scope>
    <source>
        <strain evidence="2 3">NBRC 107357</strain>
    </source>
</reference>
<organism evidence="2 3">
    <name type="scientific">Catellatospora bangladeshensis</name>
    <dbReference type="NCBI Taxonomy" id="310355"/>
    <lineage>
        <taxon>Bacteria</taxon>
        <taxon>Bacillati</taxon>
        <taxon>Actinomycetota</taxon>
        <taxon>Actinomycetes</taxon>
        <taxon>Micromonosporales</taxon>
        <taxon>Micromonosporaceae</taxon>
        <taxon>Catellatospora</taxon>
    </lineage>
</organism>
<keyword evidence="3" id="KW-1185">Reference proteome</keyword>
<name>A0A8J3JQP2_9ACTN</name>
<gene>
    <name evidence="2" type="ORF">Cba03nite_65260</name>
</gene>
<dbReference type="GO" id="GO:0016137">
    <property type="term" value="P:glycoside metabolic process"/>
    <property type="evidence" value="ECO:0007669"/>
    <property type="project" value="UniProtKB-ARBA"/>
</dbReference>
<dbReference type="EMBL" id="BONF01000044">
    <property type="protein sequence ID" value="GIF85177.1"/>
    <property type="molecule type" value="Genomic_DNA"/>
</dbReference>
<dbReference type="InterPro" id="IPR003737">
    <property type="entry name" value="GlcNAc_PI_deacetylase-related"/>
</dbReference>
<dbReference type="Gene3D" id="3.40.50.10320">
    <property type="entry name" value="LmbE-like"/>
    <property type="match status" value="1"/>
</dbReference>
<evidence type="ECO:0000313" key="3">
    <source>
        <dbReference type="Proteomes" id="UP000601223"/>
    </source>
</evidence>